<reference evidence="2" key="1">
    <citation type="submission" date="2019-07" db="EMBL/GenBank/DDBJ databases">
        <title>Bacillus alkalisoli sp. nov. isolated from saline soil.</title>
        <authorList>
            <person name="Sun J.-Q."/>
            <person name="Xu L."/>
        </authorList>
    </citation>
    <scope>NUCLEOTIDE SEQUENCE [LARGE SCALE GENOMIC DNA]</scope>
    <source>
        <strain evidence="2">M4U3P1</strain>
    </source>
</reference>
<gene>
    <name evidence="1" type="ORF">FLK61_40835</name>
</gene>
<evidence type="ECO:0000313" key="1">
    <source>
        <dbReference type="EMBL" id="QKS72947.1"/>
    </source>
</evidence>
<organism evidence="1 2">
    <name type="scientific">Paenalkalicoccus suaedae</name>
    <dbReference type="NCBI Taxonomy" id="2592382"/>
    <lineage>
        <taxon>Bacteria</taxon>
        <taxon>Bacillati</taxon>
        <taxon>Bacillota</taxon>
        <taxon>Bacilli</taxon>
        <taxon>Bacillales</taxon>
        <taxon>Bacillaceae</taxon>
        <taxon>Paenalkalicoccus</taxon>
    </lineage>
</organism>
<dbReference type="AlphaFoldDB" id="A0A859FJG8"/>
<dbReference type="Proteomes" id="UP000318138">
    <property type="component" value="Chromosome"/>
</dbReference>
<accession>A0A859FJG8</accession>
<proteinExistence type="predicted"/>
<keyword evidence="2" id="KW-1185">Reference proteome</keyword>
<dbReference type="EMBL" id="CP041372">
    <property type="protein sequence ID" value="QKS72947.1"/>
    <property type="molecule type" value="Genomic_DNA"/>
</dbReference>
<name>A0A859FJG8_9BACI</name>
<dbReference type="KEGG" id="psua:FLK61_40835"/>
<sequence length="116" mass="13782">MEILYDFFLVAFGIIIGVLAADPLKKLFTGKYKEEKRQKNRVKLLVHLRKSSKRLTTEELREQVFANKISVEEIHTYLTNVKDSGLLVHYPSKDNRMEQDKWQFDQKTYDKNKAKF</sequence>
<protein>
    <submittedName>
        <fullName evidence="1">Uncharacterized protein</fullName>
    </submittedName>
</protein>
<evidence type="ECO:0000313" key="2">
    <source>
        <dbReference type="Proteomes" id="UP000318138"/>
    </source>
</evidence>
<dbReference type="RefSeq" id="WP_176010914.1">
    <property type="nucleotide sequence ID" value="NZ_CP041372.2"/>
</dbReference>